<feature type="transmembrane region" description="Helical" evidence="6">
    <location>
        <begin position="88"/>
        <end position="110"/>
    </location>
</feature>
<dbReference type="Gene3D" id="3.30.70.120">
    <property type="match status" value="1"/>
</dbReference>
<feature type="transmembrane region" description="Helical" evidence="6">
    <location>
        <begin position="18"/>
        <end position="36"/>
    </location>
</feature>
<sequence>MEQNKENTSSVSRTLKEYFIITVAVLIMDIGIYVFKFPNNFSFGGVSGMAVVFAKFLPFTASVINLVINLVLLVVGFAFLGRNFGLKTAYVTVLSSVLLNVFEHLFPMSGPLTDQISLELCFAILLPAIAAALLFFENASGGGTDIIAMIIKKYSTMNISTALLLCDLLIVVMAFFVFDTLTGLCSILGLMAKTLVIDKVIERMKLNKFFTIVCDHPEPICDFITEELGHTATTYHAEGAYSHTQRTVILTVVDVNQAILLQRFIKKNEPTAFITVTKSSEIIGKGFSNYI</sequence>
<feature type="transmembrane region" description="Helical" evidence="6">
    <location>
        <begin position="157"/>
        <end position="175"/>
    </location>
</feature>
<dbReference type="InterPro" id="IPR019264">
    <property type="entry name" value="DUF2179"/>
</dbReference>
<dbReference type="InterPro" id="IPR003740">
    <property type="entry name" value="YitT"/>
</dbReference>
<dbReference type="PIRSF" id="PIRSF006483">
    <property type="entry name" value="Membrane_protein_YitT"/>
    <property type="match status" value="1"/>
</dbReference>
<name>A0ABS8ERA2_9FIRM</name>
<evidence type="ECO:0000313" key="9">
    <source>
        <dbReference type="Proteomes" id="UP001299235"/>
    </source>
</evidence>
<dbReference type="InterPro" id="IPR051461">
    <property type="entry name" value="UPF0750_membrane"/>
</dbReference>
<proteinExistence type="predicted"/>
<reference evidence="8 9" key="1">
    <citation type="submission" date="2021-10" db="EMBL/GenBank/DDBJ databases">
        <title>Anaerobic single-cell dispensing facilitates the cultivation of human gut bacteria.</title>
        <authorList>
            <person name="Afrizal A."/>
        </authorList>
    </citation>
    <scope>NUCLEOTIDE SEQUENCE [LARGE SCALE GENOMIC DNA]</scope>
    <source>
        <strain evidence="8 9">CLA-AA-H246</strain>
    </source>
</reference>
<accession>A0ABS8ERA2</accession>
<dbReference type="PANTHER" id="PTHR33545:SF5">
    <property type="entry name" value="UPF0750 MEMBRANE PROTEIN YITT"/>
    <property type="match status" value="1"/>
</dbReference>
<keyword evidence="2" id="KW-1003">Cell membrane</keyword>
<organism evidence="8 9">
    <name type="scientific">Hominisplanchenecus faecis</name>
    <dbReference type="NCBI Taxonomy" id="2885351"/>
    <lineage>
        <taxon>Bacteria</taxon>
        <taxon>Bacillati</taxon>
        <taxon>Bacillota</taxon>
        <taxon>Clostridia</taxon>
        <taxon>Lachnospirales</taxon>
        <taxon>Lachnospiraceae</taxon>
        <taxon>Hominisplanchenecus</taxon>
    </lineage>
</organism>
<dbReference type="Pfam" id="PF02588">
    <property type="entry name" value="YitT_membrane"/>
    <property type="match status" value="1"/>
</dbReference>
<dbReference type="CDD" id="cd16380">
    <property type="entry name" value="YitT_C"/>
    <property type="match status" value="1"/>
</dbReference>
<dbReference type="RefSeq" id="WP_248834458.1">
    <property type="nucleotide sequence ID" value="NZ_JAJEQE010000001.1"/>
</dbReference>
<comment type="subcellular location">
    <subcellularLocation>
        <location evidence="1">Cell membrane</location>
        <topology evidence="1">Multi-pass membrane protein</topology>
    </subcellularLocation>
</comment>
<gene>
    <name evidence="8" type="ORF">LKD42_00110</name>
</gene>
<feature type="domain" description="DUF2179" evidence="7">
    <location>
        <begin position="231"/>
        <end position="284"/>
    </location>
</feature>
<feature type="transmembrane region" description="Helical" evidence="6">
    <location>
        <begin position="116"/>
        <end position="136"/>
    </location>
</feature>
<comment type="caution">
    <text evidence="8">The sequence shown here is derived from an EMBL/GenBank/DDBJ whole genome shotgun (WGS) entry which is preliminary data.</text>
</comment>
<keyword evidence="5 6" id="KW-0472">Membrane</keyword>
<evidence type="ECO:0000256" key="6">
    <source>
        <dbReference type="SAM" id="Phobius"/>
    </source>
</evidence>
<keyword evidence="9" id="KW-1185">Reference proteome</keyword>
<evidence type="ECO:0000256" key="1">
    <source>
        <dbReference type="ARBA" id="ARBA00004651"/>
    </source>
</evidence>
<protein>
    <submittedName>
        <fullName evidence="8">YitT family protein</fullName>
    </submittedName>
</protein>
<dbReference type="Proteomes" id="UP001299235">
    <property type="component" value="Unassembled WGS sequence"/>
</dbReference>
<dbReference type="PANTHER" id="PTHR33545">
    <property type="entry name" value="UPF0750 MEMBRANE PROTEIN YITT-RELATED"/>
    <property type="match status" value="1"/>
</dbReference>
<dbReference type="InterPro" id="IPR015867">
    <property type="entry name" value="N-reg_PII/ATP_PRibTrfase_C"/>
</dbReference>
<evidence type="ECO:0000256" key="2">
    <source>
        <dbReference type="ARBA" id="ARBA00022475"/>
    </source>
</evidence>
<dbReference type="Pfam" id="PF10035">
    <property type="entry name" value="DUF2179"/>
    <property type="match status" value="1"/>
</dbReference>
<evidence type="ECO:0000256" key="4">
    <source>
        <dbReference type="ARBA" id="ARBA00022989"/>
    </source>
</evidence>
<keyword evidence="4 6" id="KW-1133">Transmembrane helix</keyword>
<evidence type="ECO:0000259" key="7">
    <source>
        <dbReference type="Pfam" id="PF10035"/>
    </source>
</evidence>
<feature type="transmembrane region" description="Helical" evidence="6">
    <location>
        <begin position="56"/>
        <end position="81"/>
    </location>
</feature>
<evidence type="ECO:0000256" key="3">
    <source>
        <dbReference type="ARBA" id="ARBA00022692"/>
    </source>
</evidence>
<evidence type="ECO:0000313" key="8">
    <source>
        <dbReference type="EMBL" id="MCC2147665.1"/>
    </source>
</evidence>
<keyword evidence="3 6" id="KW-0812">Transmembrane</keyword>
<evidence type="ECO:0000256" key="5">
    <source>
        <dbReference type="ARBA" id="ARBA00023136"/>
    </source>
</evidence>
<dbReference type="EMBL" id="JAJEQE010000001">
    <property type="protein sequence ID" value="MCC2147665.1"/>
    <property type="molecule type" value="Genomic_DNA"/>
</dbReference>